<evidence type="ECO:0000256" key="3">
    <source>
        <dbReference type="ARBA" id="ARBA00022989"/>
    </source>
</evidence>
<evidence type="ECO:0000313" key="7">
    <source>
        <dbReference type="EMBL" id="MBB6098150.1"/>
    </source>
</evidence>
<dbReference type="SUPFAM" id="SSF144091">
    <property type="entry name" value="Rhomboid-like"/>
    <property type="match status" value="1"/>
</dbReference>
<dbReference type="AlphaFoldDB" id="A0A841I143"/>
<dbReference type="GO" id="GO:0006508">
    <property type="term" value="P:proteolysis"/>
    <property type="evidence" value="ECO:0007669"/>
    <property type="project" value="UniProtKB-KW"/>
</dbReference>
<feature type="transmembrane region" description="Helical" evidence="5">
    <location>
        <begin position="255"/>
        <end position="275"/>
    </location>
</feature>
<keyword evidence="4 5" id="KW-0472">Membrane</keyword>
<protein>
    <submittedName>
        <fullName evidence="7">Membrane associated rhomboid family serine protease</fullName>
    </submittedName>
</protein>
<comment type="caution">
    <text evidence="7">The sequence shown here is derived from an EMBL/GenBank/DDBJ whole genome shotgun (WGS) entry which is preliminary data.</text>
</comment>
<reference evidence="7 8" key="1">
    <citation type="submission" date="2020-08" db="EMBL/GenBank/DDBJ databases">
        <title>Genomic Encyclopedia of Type Strains, Phase IV (KMG-IV): sequencing the most valuable type-strain genomes for metagenomic binning, comparative biology and taxonomic classification.</title>
        <authorList>
            <person name="Goeker M."/>
        </authorList>
    </citation>
    <scope>NUCLEOTIDE SEQUENCE [LARGE SCALE GENOMIC DNA]</scope>
    <source>
        <strain evidence="7 8">DSM 21458</strain>
    </source>
</reference>
<dbReference type="PANTHER" id="PTHR43731">
    <property type="entry name" value="RHOMBOID PROTEASE"/>
    <property type="match status" value="1"/>
</dbReference>
<feature type="transmembrane region" description="Helical" evidence="5">
    <location>
        <begin position="406"/>
        <end position="423"/>
    </location>
</feature>
<evidence type="ECO:0000256" key="4">
    <source>
        <dbReference type="ARBA" id="ARBA00023136"/>
    </source>
</evidence>
<keyword evidence="7" id="KW-0378">Hydrolase</keyword>
<evidence type="ECO:0000256" key="1">
    <source>
        <dbReference type="ARBA" id="ARBA00004141"/>
    </source>
</evidence>
<dbReference type="EMBL" id="JACHHG010000005">
    <property type="protein sequence ID" value="MBB6098150.1"/>
    <property type="molecule type" value="Genomic_DNA"/>
</dbReference>
<dbReference type="InterPro" id="IPR050925">
    <property type="entry name" value="Rhomboid_protease_S54"/>
</dbReference>
<name>A0A841I143_9DEIO</name>
<feature type="transmembrane region" description="Helical" evidence="5">
    <location>
        <begin position="321"/>
        <end position="339"/>
    </location>
</feature>
<accession>A0A841I143</accession>
<dbReference type="GO" id="GO:0016020">
    <property type="term" value="C:membrane"/>
    <property type="evidence" value="ECO:0007669"/>
    <property type="project" value="UniProtKB-SubCell"/>
</dbReference>
<feature type="transmembrane region" description="Helical" evidence="5">
    <location>
        <begin position="376"/>
        <end position="394"/>
    </location>
</feature>
<keyword evidence="3 5" id="KW-1133">Transmembrane helix</keyword>
<evidence type="ECO:0000256" key="5">
    <source>
        <dbReference type="SAM" id="Phobius"/>
    </source>
</evidence>
<gene>
    <name evidence="7" type="ORF">HNR42_001575</name>
</gene>
<proteinExistence type="predicted"/>
<dbReference type="GO" id="GO:0004252">
    <property type="term" value="F:serine-type endopeptidase activity"/>
    <property type="evidence" value="ECO:0007669"/>
    <property type="project" value="InterPro"/>
</dbReference>
<comment type="subcellular location">
    <subcellularLocation>
        <location evidence="1">Membrane</location>
        <topology evidence="1">Multi-pass membrane protein</topology>
    </subcellularLocation>
</comment>
<feature type="transmembrane region" description="Helical" evidence="5">
    <location>
        <begin position="455"/>
        <end position="474"/>
    </location>
</feature>
<sequence length="478" mass="51641">MGNFTWLLGVAACLILMGQQPARPPEARGRFLLAALLAAAAFLRPELGWLGTLGFVQLLPLMFVQARLPYAHPHLLTWIRLSCFTPALRHHLQLAWLETYLLRHGTPPARAVSPLDALVAPLAAGRPLEALRGAHGLNVPPEWSRAYHAYLSWALSDTGQPLEEPWRSLLEGEPLQAQRAARRLGLEGRFWTGRALFLEGQRARDAQALQQGAQLMLSDLRPGRELFAWRLHEASKLLAPFGIDPRARLLERHRFPVATLGLLLLIFVFFGWEILESGGLGPGALSLGGGFSLEALLALGANANVITVQEGQWWRLVTSTLLHGGLLHIGLNAFYLWTIGSALERSIGPGMLVFAFALTGVVGSAASALLGAPNVLSVGASGALFGWVGLLSTVGEGNVAQRLGRLGRAAPSLFLMLFIGFLIPNVDVWAHVGGLLAGLLLGLSYRRPSARERQVFGVLGALTLAWGIVSLLLWRGSL</sequence>
<keyword evidence="8" id="KW-1185">Reference proteome</keyword>
<feature type="domain" description="Peptidase S54 rhomboid" evidence="6">
    <location>
        <begin position="311"/>
        <end position="445"/>
    </location>
</feature>
<evidence type="ECO:0000259" key="6">
    <source>
        <dbReference type="Pfam" id="PF01694"/>
    </source>
</evidence>
<keyword evidence="7" id="KW-0645">Protease</keyword>
<dbReference type="PANTHER" id="PTHR43731:SF26">
    <property type="entry name" value="RHOMBOID-LIKE PROTEIN 10, CHLOROPLASTIC"/>
    <property type="match status" value="1"/>
</dbReference>
<dbReference type="InterPro" id="IPR035952">
    <property type="entry name" value="Rhomboid-like_sf"/>
</dbReference>
<dbReference type="Pfam" id="PF01694">
    <property type="entry name" value="Rhomboid"/>
    <property type="match status" value="1"/>
</dbReference>
<organism evidence="7 8">
    <name type="scientific">Deinobacterium chartae</name>
    <dbReference type="NCBI Taxonomy" id="521158"/>
    <lineage>
        <taxon>Bacteria</taxon>
        <taxon>Thermotogati</taxon>
        <taxon>Deinococcota</taxon>
        <taxon>Deinococci</taxon>
        <taxon>Deinococcales</taxon>
        <taxon>Deinococcaceae</taxon>
        <taxon>Deinobacterium</taxon>
    </lineage>
</organism>
<dbReference type="RefSeq" id="WP_183986295.1">
    <property type="nucleotide sequence ID" value="NZ_JACHHG010000005.1"/>
</dbReference>
<dbReference type="InterPro" id="IPR022764">
    <property type="entry name" value="Peptidase_S54_rhomboid_dom"/>
</dbReference>
<evidence type="ECO:0000256" key="2">
    <source>
        <dbReference type="ARBA" id="ARBA00022692"/>
    </source>
</evidence>
<dbReference type="Proteomes" id="UP000569951">
    <property type="component" value="Unassembled WGS sequence"/>
</dbReference>
<keyword evidence="2 5" id="KW-0812">Transmembrane</keyword>
<dbReference type="Gene3D" id="1.20.1540.10">
    <property type="entry name" value="Rhomboid-like"/>
    <property type="match status" value="1"/>
</dbReference>
<feature type="transmembrane region" description="Helical" evidence="5">
    <location>
        <begin position="351"/>
        <end position="370"/>
    </location>
</feature>
<evidence type="ECO:0000313" key="8">
    <source>
        <dbReference type="Proteomes" id="UP000569951"/>
    </source>
</evidence>